<dbReference type="InterPro" id="IPR023473">
    <property type="entry name" value="AMMECR1"/>
</dbReference>
<gene>
    <name evidence="2" type="ORF">PSACC_02327</name>
</gene>
<dbReference type="PROSITE" id="PS51112">
    <property type="entry name" value="AMMECR1"/>
    <property type="match status" value="1"/>
</dbReference>
<organism evidence="2 3">
    <name type="scientific">Paramicrosporidium saccamoebae</name>
    <dbReference type="NCBI Taxonomy" id="1246581"/>
    <lineage>
        <taxon>Eukaryota</taxon>
        <taxon>Fungi</taxon>
        <taxon>Fungi incertae sedis</taxon>
        <taxon>Cryptomycota</taxon>
        <taxon>Cryptomycota incertae sedis</taxon>
        <taxon>Paramicrosporidium</taxon>
    </lineage>
</organism>
<dbReference type="Gene3D" id="3.30.700.20">
    <property type="entry name" value="Hypothetical protein ph0010, domain 1"/>
    <property type="match status" value="1"/>
</dbReference>
<evidence type="ECO:0000313" key="2">
    <source>
        <dbReference type="EMBL" id="PJF17858.1"/>
    </source>
</evidence>
<name>A0A2H9TJE6_9FUNG</name>
<dbReference type="STRING" id="1246581.A0A2H9TJE6"/>
<evidence type="ECO:0000313" key="3">
    <source>
        <dbReference type="Proteomes" id="UP000240830"/>
    </source>
</evidence>
<dbReference type="InterPro" id="IPR036071">
    <property type="entry name" value="AMMECR1_dom_sf"/>
</dbReference>
<dbReference type="InterPro" id="IPR002733">
    <property type="entry name" value="AMMECR1_domain"/>
</dbReference>
<dbReference type="PANTHER" id="PTHR13016">
    <property type="entry name" value="AMMECR1 HOMOLOG"/>
    <property type="match status" value="1"/>
</dbReference>
<dbReference type="InterPro" id="IPR027485">
    <property type="entry name" value="AMMECR1_N"/>
</dbReference>
<reference evidence="2 3" key="1">
    <citation type="submission" date="2016-10" db="EMBL/GenBank/DDBJ databases">
        <title>The genome of Paramicrosporidium saccamoebae is the missing link in understanding Cryptomycota and Microsporidia evolution.</title>
        <authorList>
            <person name="Quandt C.A."/>
            <person name="Beaudet D."/>
            <person name="Corsaro D."/>
            <person name="Michel R."/>
            <person name="Corradi N."/>
            <person name="James T."/>
        </authorList>
    </citation>
    <scope>NUCLEOTIDE SEQUENCE [LARGE SCALE GENOMIC DNA]</scope>
    <source>
        <strain evidence="2 3">KSL3</strain>
    </source>
</reference>
<dbReference type="AlphaFoldDB" id="A0A2H9TJE6"/>
<protein>
    <recommendedName>
        <fullName evidence="1">AMMECR1 domain-containing protein</fullName>
    </recommendedName>
</protein>
<keyword evidence="3" id="KW-1185">Reference proteome</keyword>
<comment type="caution">
    <text evidence="2">The sequence shown here is derived from an EMBL/GenBank/DDBJ whole genome shotgun (WGS) entry which is preliminary data.</text>
</comment>
<evidence type="ECO:0000259" key="1">
    <source>
        <dbReference type="PROSITE" id="PS51112"/>
    </source>
</evidence>
<dbReference type="OrthoDB" id="24630at2759"/>
<dbReference type="SUPFAM" id="SSF143447">
    <property type="entry name" value="AMMECR1-like"/>
    <property type="match status" value="1"/>
</dbReference>
<proteinExistence type="predicted"/>
<dbReference type="PANTHER" id="PTHR13016:SF0">
    <property type="entry name" value="AMME SYNDROME CANDIDATE GENE 1 PROTEIN"/>
    <property type="match status" value="1"/>
</dbReference>
<sequence length="159" mass="18085">MVERWPRIQSSATFVSWKHKGRLRGCLGTFTPLPVGEVLCKYAIASRFRPITKDELPELQVHVSLLSQFEPTSHPHDWQIGVHGVAIKFHDGECAFHATYLPEIAAEEGWSHAETITSLIRKSGYHGTMGVEDLNQMVITRYQSRKIVLTYSEYLESES</sequence>
<dbReference type="Proteomes" id="UP000240830">
    <property type="component" value="Unassembled WGS sequence"/>
</dbReference>
<feature type="domain" description="AMMECR1" evidence="1">
    <location>
        <begin position="1"/>
        <end position="158"/>
    </location>
</feature>
<dbReference type="EMBL" id="MTSL01000152">
    <property type="protein sequence ID" value="PJF17858.1"/>
    <property type="molecule type" value="Genomic_DNA"/>
</dbReference>
<dbReference type="Pfam" id="PF01871">
    <property type="entry name" value="AMMECR1"/>
    <property type="match status" value="1"/>
</dbReference>
<accession>A0A2H9TJE6</accession>